<dbReference type="Pfam" id="PF08308">
    <property type="entry name" value="PEGA"/>
    <property type="match status" value="1"/>
</dbReference>
<protein>
    <recommendedName>
        <fullName evidence="2">PEGA domain-containing protein</fullName>
    </recommendedName>
</protein>
<sequence>MVLGGGRRRGGGDGRGRLRGDVSGQGPPVQPRFWWSRVLRQRRVLNARTATRVACFKGHPMKSALALLLLPALTLAAPPQARRVSTLLVPMDPASEASSVQMEGYMNDALSNFAGMTVRKSEELFGMPEDPEAKASLERGRKGYSESLSAFDKKEYEEAERKVRATLKELQGAAGAMRGCSPLCDALALYAAVLHLRGEVEEAKLALIDLIALSPTHELSPKRFSREFLALRVQVATSRTSQLRGSATVNSRPSGARVYVDGEVVGYTPVTLPALPIGKHLLRVERPGFRQYGQFMEVATDDAEVTAKLVPTSAYKAFDVQLDRVAGEVNRAGEKASGVAAMAQSLGLDRVMVGTLRANGEGTDLTLGYYDARTGQRLAGRRMAVQGDEFGQLKQEMERVVNHLVNNIGEKVTKSRDPLDNRGGMEDWSSEDRGGRGKAQDKKSKPGDDPLDGVSGTEDW</sequence>
<dbReference type="Proteomes" id="UP000002402">
    <property type="component" value="Chromosome"/>
</dbReference>
<dbReference type="KEGG" id="mxa:MXAN_2481"/>
<keyword evidence="4" id="KW-1185">Reference proteome</keyword>
<evidence type="ECO:0000256" key="1">
    <source>
        <dbReference type="SAM" id="MobiDB-lite"/>
    </source>
</evidence>
<feature type="compositionally biased region" description="Basic and acidic residues" evidence="1">
    <location>
        <begin position="10"/>
        <end position="20"/>
    </location>
</feature>
<gene>
    <name evidence="3" type="ordered locus">MXAN_2481</name>
</gene>
<feature type="region of interest" description="Disordered" evidence="1">
    <location>
        <begin position="1"/>
        <end position="26"/>
    </location>
</feature>
<dbReference type="EMBL" id="CP000113">
    <property type="protein sequence ID" value="ABF92505.1"/>
    <property type="molecule type" value="Genomic_DNA"/>
</dbReference>
<evidence type="ECO:0000259" key="2">
    <source>
        <dbReference type="Pfam" id="PF08308"/>
    </source>
</evidence>
<dbReference type="eggNOG" id="COG0457">
    <property type="taxonomic scope" value="Bacteria"/>
</dbReference>
<dbReference type="STRING" id="246197.MXAN_2481"/>
<dbReference type="HOGENOM" id="CLU_683009_0_0_7"/>
<evidence type="ECO:0000313" key="3">
    <source>
        <dbReference type="EMBL" id="ABF92505.1"/>
    </source>
</evidence>
<reference evidence="3 4" key="1">
    <citation type="journal article" date="2006" name="Proc. Natl. Acad. Sci. U.S.A.">
        <title>Evolution of sensory complexity recorded in a myxobacterial genome.</title>
        <authorList>
            <person name="Goldman B.S."/>
            <person name="Nierman W.C."/>
            <person name="Kaiser D."/>
            <person name="Slater S.C."/>
            <person name="Durkin A.S."/>
            <person name="Eisen J.A."/>
            <person name="Ronning C.M."/>
            <person name="Barbazuk W.B."/>
            <person name="Blanchard M."/>
            <person name="Field C."/>
            <person name="Halling C."/>
            <person name="Hinkle G."/>
            <person name="Iartchuk O."/>
            <person name="Kim H.S."/>
            <person name="Mackenzie C."/>
            <person name="Madupu R."/>
            <person name="Miller N."/>
            <person name="Shvartsbeyn A."/>
            <person name="Sullivan S.A."/>
            <person name="Vaudin M."/>
            <person name="Wiegand R."/>
            <person name="Kaplan H.B."/>
        </authorList>
    </citation>
    <scope>NUCLEOTIDE SEQUENCE [LARGE SCALE GENOMIC DNA]</scope>
    <source>
        <strain evidence="4">DK1622</strain>
    </source>
</reference>
<feature type="compositionally biased region" description="Basic and acidic residues" evidence="1">
    <location>
        <begin position="411"/>
        <end position="448"/>
    </location>
</feature>
<accession>Q1D9H2</accession>
<dbReference type="EnsemblBacteria" id="ABF92505">
    <property type="protein sequence ID" value="ABF92505"/>
    <property type="gene ID" value="MXAN_2481"/>
</dbReference>
<name>Q1D9H2_MYXXD</name>
<dbReference type="InterPro" id="IPR013229">
    <property type="entry name" value="PEGA"/>
</dbReference>
<organism evidence="3 4">
    <name type="scientific">Myxococcus xanthus (strain DK1622)</name>
    <dbReference type="NCBI Taxonomy" id="246197"/>
    <lineage>
        <taxon>Bacteria</taxon>
        <taxon>Pseudomonadati</taxon>
        <taxon>Myxococcota</taxon>
        <taxon>Myxococcia</taxon>
        <taxon>Myxococcales</taxon>
        <taxon>Cystobacterineae</taxon>
        <taxon>Myxococcaceae</taxon>
        <taxon>Myxococcus</taxon>
    </lineage>
</organism>
<feature type="domain" description="PEGA" evidence="2">
    <location>
        <begin position="246"/>
        <end position="310"/>
    </location>
</feature>
<dbReference type="AlphaFoldDB" id="Q1D9H2"/>
<feature type="region of interest" description="Disordered" evidence="1">
    <location>
        <begin position="411"/>
        <end position="460"/>
    </location>
</feature>
<proteinExistence type="predicted"/>
<evidence type="ECO:0000313" key="4">
    <source>
        <dbReference type="Proteomes" id="UP000002402"/>
    </source>
</evidence>